<keyword evidence="2" id="KW-0413">Isomerase</keyword>
<dbReference type="NCBIfam" id="NF008277">
    <property type="entry name" value="PRK11055.1"/>
    <property type="match status" value="2"/>
</dbReference>
<evidence type="ECO:0000313" key="5">
    <source>
        <dbReference type="EMBL" id="TYJ98620.1"/>
    </source>
</evidence>
<dbReference type="EMBL" id="SSTD01018043">
    <property type="protein sequence ID" value="TYJ98620.1"/>
    <property type="molecule type" value="Genomic_DNA"/>
</dbReference>
<dbReference type="Proteomes" id="UP000321947">
    <property type="component" value="Unassembled WGS sequence"/>
</dbReference>
<organism evidence="5 6">
    <name type="scientific">Cucumis melo var. makuwa</name>
    <name type="common">Oriental melon</name>
    <dbReference type="NCBI Taxonomy" id="1194695"/>
    <lineage>
        <taxon>Eukaryota</taxon>
        <taxon>Viridiplantae</taxon>
        <taxon>Streptophyta</taxon>
        <taxon>Embryophyta</taxon>
        <taxon>Tracheophyta</taxon>
        <taxon>Spermatophyta</taxon>
        <taxon>Magnoliopsida</taxon>
        <taxon>eudicotyledons</taxon>
        <taxon>Gunneridae</taxon>
        <taxon>Pentapetalae</taxon>
        <taxon>rosids</taxon>
        <taxon>fabids</taxon>
        <taxon>Cucurbitales</taxon>
        <taxon>Cucurbitaceae</taxon>
        <taxon>Benincaseae</taxon>
        <taxon>Cucumis</taxon>
    </lineage>
</organism>
<comment type="caution">
    <text evidence="5">The sequence shown here is derived from an EMBL/GenBank/DDBJ whole genome shotgun (WGS) entry which is preliminary data.</text>
</comment>
<evidence type="ECO:0000256" key="2">
    <source>
        <dbReference type="ARBA" id="ARBA00023235"/>
    </source>
</evidence>
<accession>A0A5D3BFQ2</accession>
<dbReference type="InterPro" id="IPR014718">
    <property type="entry name" value="GH-type_carb-bd"/>
</dbReference>
<proteinExistence type="inferred from homology"/>
<gene>
    <name evidence="5" type="ORF">E5676_scaffold350G002430</name>
</gene>
<dbReference type="Gene3D" id="2.70.98.10">
    <property type="match status" value="2"/>
</dbReference>
<dbReference type="PANTHER" id="PTHR10091:SF3">
    <property type="entry name" value="ALDOSE 1-EPIMERASE"/>
    <property type="match status" value="1"/>
</dbReference>
<dbReference type="SUPFAM" id="SSF74650">
    <property type="entry name" value="Galactose mutarotase-like"/>
    <property type="match status" value="2"/>
</dbReference>
<evidence type="ECO:0000256" key="1">
    <source>
        <dbReference type="ARBA" id="ARBA00006206"/>
    </source>
</evidence>
<comment type="similarity">
    <text evidence="1">Belongs to the aldose epimerase family.</text>
</comment>
<dbReference type="InterPro" id="IPR008183">
    <property type="entry name" value="Aldose_1/G6P_1-epimerase"/>
</dbReference>
<name>A0A5D3BFQ2_CUCMM</name>
<dbReference type="AlphaFoldDB" id="A0A5D3BFQ2"/>
<dbReference type="GO" id="GO:0033499">
    <property type="term" value="P:galactose catabolic process via UDP-galactose, Leloir pathway"/>
    <property type="evidence" value="ECO:0007669"/>
    <property type="project" value="TreeGrafter"/>
</dbReference>
<keyword evidence="3" id="KW-0119">Carbohydrate metabolism</keyword>
<reference evidence="5 6" key="1">
    <citation type="submission" date="2019-08" db="EMBL/GenBank/DDBJ databases">
        <title>Draft genome sequences of two oriental melons (Cucumis melo L. var makuwa).</title>
        <authorList>
            <person name="Kwon S.-Y."/>
        </authorList>
    </citation>
    <scope>NUCLEOTIDE SEQUENCE [LARGE SCALE GENOMIC DNA]</scope>
    <source>
        <strain evidence="6">cv. Chang Bougi</strain>
        <tissue evidence="5">Leaf</tissue>
    </source>
</reference>
<evidence type="ECO:0000256" key="3">
    <source>
        <dbReference type="ARBA" id="ARBA00023277"/>
    </source>
</evidence>
<evidence type="ECO:0000256" key="4">
    <source>
        <dbReference type="SAM" id="SignalP"/>
    </source>
</evidence>
<sequence length="656" mass="72118">MAKILPLIFLLVVATIGFSNGHEVGIFELKRGDFSIQLTNYGATILSVILPDKNGKLDDIILSFPSVDDFRNDTTYFGNIVGRVANRIGGAQFGINGVFHKLIPNNGRNLLHGGKRGFGDVIWKVKSYVKNSHITFTYDSFDGEQGFPGDLPVSVTYMIIETNKLGIKMEAKSINKPTPVNLAQHAYWNLDGHSSGNILSHKIKLFASSITPVDNELIPTGEITPVAGTPYDFTTPREIGSQIKSAGGYDINYVVDDTGSEHLKKVAEVTGKKSGRKMELWSNQPGVQFYTANKLNGVKGKDGAVYENHAGLCLETQGFPDALNHPNFPSQIVNPGESYVHVMVYRNGSKRRSLCIIGKWDDVVLSFPSVDDFRNDTTYFGNIVGRVANRIGGAQFGINGVFYKLTPNDGRNLLHGGKKGFGDVIWKVESYVKDSHITFTYDSFDGEQGFPGDLPVSVTYMFIETNKLGVKMQAKSLNKATPVNIAQHSYWNLDGHSSGDILSHKIKLFASSITPVDSELIPTGKIIPVAKTPFDFTTPREIGSQIKSAGGYDINYVVDDTGSEHLKKVAEVTGKKSGRKMELWSNQPGVQFYTGNQLKEVKGKDGAVYKQYAGLCLETQGFPDSVNHPNFPSQIVNPGESYEHVMVYRFTVDHSD</sequence>
<dbReference type="PANTHER" id="PTHR10091">
    <property type="entry name" value="ALDOSE-1-EPIMERASE"/>
    <property type="match status" value="1"/>
</dbReference>
<dbReference type="CDD" id="cd09019">
    <property type="entry name" value="galactose_mutarotase_like"/>
    <property type="match status" value="2"/>
</dbReference>
<keyword evidence="4" id="KW-0732">Signal</keyword>
<dbReference type="InterPro" id="IPR047215">
    <property type="entry name" value="Galactose_mutarotase-like"/>
</dbReference>
<feature type="signal peptide" evidence="4">
    <location>
        <begin position="1"/>
        <end position="21"/>
    </location>
</feature>
<dbReference type="GO" id="GO:0006006">
    <property type="term" value="P:glucose metabolic process"/>
    <property type="evidence" value="ECO:0007669"/>
    <property type="project" value="TreeGrafter"/>
</dbReference>
<dbReference type="Pfam" id="PF01263">
    <property type="entry name" value="Aldose_epim"/>
    <property type="match status" value="2"/>
</dbReference>
<dbReference type="InterPro" id="IPR011013">
    <property type="entry name" value="Gal_mutarotase_sf_dom"/>
</dbReference>
<evidence type="ECO:0000313" key="6">
    <source>
        <dbReference type="Proteomes" id="UP000321947"/>
    </source>
</evidence>
<dbReference type="GO" id="GO:0030246">
    <property type="term" value="F:carbohydrate binding"/>
    <property type="evidence" value="ECO:0007669"/>
    <property type="project" value="InterPro"/>
</dbReference>
<dbReference type="GO" id="GO:0004034">
    <property type="term" value="F:aldose 1-epimerase activity"/>
    <property type="evidence" value="ECO:0007669"/>
    <property type="project" value="TreeGrafter"/>
</dbReference>
<protein>
    <submittedName>
        <fullName evidence="5">Aldose 1-epimerase</fullName>
    </submittedName>
</protein>
<feature type="chain" id="PRO_5022781088" evidence="4">
    <location>
        <begin position="22"/>
        <end position="656"/>
    </location>
</feature>